<dbReference type="InterPro" id="IPR050923">
    <property type="entry name" value="Cell_Proc_Reg/RNA_Proc"/>
</dbReference>
<dbReference type="SMART" id="SM00240">
    <property type="entry name" value="FHA"/>
    <property type="match status" value="1"/>
</dbReference>
<dbReference type="InterPro" id="IPR008984">
    <property type="entry name" value="SMAD_FHA_dom_sf"/>
</dbReference>
<keyword evidence="2" id="KW-1133">Transmembrane helix</keyword>
<feature type="domain" description="FHA" evidence="3">
    <location>
        <begin position="70"/>
        <end position="119"/>
    </location>
</feature>
<proteinExistence type="predicted"/>
<dbReference type="Pfam" id="PF16697">
    <property type="entry name" value="Yop-YscD_cpl"/>
    <property type="match status" value="1"/>
</dbReference>
<dbReference type="RefSeq" id="WP_044192243.1">
    <property type="nucleotide sequence ID" value="NZ_JMCB01000010.1"/>
</dbReference>
<dbReference type="STRING" id="394096.DB31_0881"/>
<dbReference type="SUPFAM" id="SSF48452">
    <property type="entry name" value="TPR-like"/>
    <property type="match status" value="1"/>
</dbReference>
<dbReference type="PATRIC" id="fig|394096.3.peg.5227"/>
<dbReference type="Gene3D" id="1.25.40.10">
    <property type="entry name" value="Tetratricopeptide repeat domain"/>
    <property type="match status" value="1"/>
</dbReference>
<dbReference type="PROSITE" id="PS50006">
    <property type="entry name" value="FHA_DOMAIN"/>
    <property type="match status" value="1"/>
</dbReference>
<accession>A0A085WFE5</accession>
<protein>
    <recommendedName>
        <fullName evidence="3">FHA domain-containing protein</fullName>
    </recommendedName>
</protein>
<dbReference type="EMBL" id="JMCB01000010">
    <property type="protein sequence ID" value="KFE66408.1"/>
    <property type="molecule type" value="Genomic_DNA"/>
</dbReference>
<dbReference type="PANTHER" id="PTHR23308">
    <property type="entry name" value="NUCLEAR INHIBITOR OF PROTEIN PHOSPHATASE-1"/>
    <property type="match status" value="1"/>
</dbReference>
<reference evidence="4 5" key="1">
    <citation type="submission" date="2014-04" db="EMBL/GenBank/DDBJ databases">
        <title>Genome assembly of Hyalangium minutum DSM 14724.</title>
        <authorList>
            <person name="Sharma G."/>
            <person name="Subramanian S."/>
        </authorList>
    </citation>
    <scope>NUCLEOTIDE SEQUENCE [LARGE SCALE GENOMIC DNA]</scope>
    <source>
        <strain evidence="4 5">DSM 14724</strain>
    </source>
</reference>
<dbReference type="InterPro" id="IPR011990">
    <property type="entry name" value="TPR-like_helical_dom_sf"/>
</dbReference>
<keyword evidence="5" id="KW-1185">Reference proteome</keyword>
<feature type="region of interest" description="Disordered" evidence="1">
    <location>
        <begin position="1"/>
        <end position="47"/>
    </location>
</feature>
<organism evidence="4 5">
    <name type="scientific">Hyalangium minutum</name>
    <dbReference type="NCBI Taxonomy" id="394096"/>
    <lineage>
        <taxon>Bacteria</taxon>
        <taxon>Pseudomonadati</taxon>
        <taxon>Myxococcota</taxon>
        <taxon>Myxococcia</taxon>
        <taxon>Myxococcales</taxon>
        <taxon>Cystobacterineae</taxon>
        <taxon>Archangiaceae</taxon>
        <taxon>Hyalangium</taxon>
    </lineage>
</organism>
<dbReference type="AlphaFoldDB" id="A0A085WFE5"/>
<sequence length="583" mass="62740">MANSPPARRRPTSAGSGGPPSGSGSSRPVRKTGTTAPAVRSAPLPYNGPKLVVTAGPKEGEEFQLEDDEYVIGRSTDNPICIQDTSVSRKHISLRRVGNGWTVSDLGSGNGTLVNGEQITDETVLANGDIITMGDTEVTYTDVSNATMMVDITASAASARSRAPSPGGGGAPVRPGRPERVRPGRAAKKEVDPATLKKRKMMMIGGGVMAVVLIAGLVVIQSGKEKERQRLIAEQQLNAEQRKALAIMFQDAKNHIREGRYTEAKSKLLELQALAADYPGLSDYLQQVDKEIPNQEHLKAAQAALAEKKLALAKSEVDKITAETTMFEQVNALKRGLQDAADAQSKVARTLLDNKQLDQAKAISDDVLAIYPESRDGKLINEEAVRLIRIRDTPVAPPPPPPTAPPWEQASARFVDGDLSGAVALANACVSKPKCKEMLKDMTEFGNLYKKMEDLDAKGLARLLALDKEISGSRGPSKMARNAGTRAANIFYKSASAARAAGQWARAVEYAKRTIQADPGHAGASNILTELRQKAKDLYLQAYALKDANPEDAAPKFREVIAMTPADDETHQKAQTWLDKIQR</sequence>
<dbReference type="OrthoDB" id="5378530at2"/>
<feature type="compositionally biased region" description="Basic and acidic residues" evidence="1">
    <location>
        <begin position="176"/>
        <end position="191"/>
    </location>
</feature>
<dbReference type="Proteomes" id="UP000028725">
    <property type="component" value="Unassembled WGS sequence"/>
</dbReference>
<keyword evidence="2" id="KW-0472">Membrane</keyword>
<evidence type="ECO:0000313" key="5">
    <source>
        <dbReference type="Proteomes" id="UP000028725"/>
    </source>
</evidence>
<feature type="transmembrane region" description="Helical" evidence="2">
    <location>
        <begin position="201"/>
        <end position="220"/>
    </location>
</feature>
<evidence type="ECO:0000256" key="1">
    <source>
        <dbReference type="SAM" id="MobiDB-lite"/>
    </source>
</evidence>
<dbReference type="SUPFAM" id="SSF49879">
    <property type="entry name" value="SMAD/FHA domain"/>
    <property type="match status" value="1"/>
</dbReference>
<name>A0A085WFE5_9BACT</name>
<dbReference type="CDD" id="cd00060">
    <property type="entry name" value="FHA"/>
    <property type="match status" value="1"/>
</dbReference>
<evidence type="ECO:0000256" key="2">
    <source>
        <dbReference type="SAM" id="Phobius"/>
    </source>
</evidence>
<comment type="caution">
    <text evidence="4">The sequence shown here is derived from an EMBL/GenBank/DDBJ whole genome shotgun (WGS) entry which is preliminary data.</text>
</comment>
<evidence type="ECO:0000313" key="4">
    <source>
        <dbReference type="EMBL" id="KFE66408.1"/>
    </source>
</evidence>
<feature type="region of interest" description="Disordered" evidence="1">
    <location>
        <begin position="157"/>
        <end position="191"/>
    </location>
</feature>
<dbReference type="Gene3D" id="2.60.200.20">
    <property type="match status" value="1"/>
</dbReference>
<evidence type="ECO:0000259" key="3">
    <source>
        <dbReference type="PROSITE" id="PS50006"/>
    </source>
</evidence>
<gene>
    <name evidence="4" type="ORF">DB31_0881</name>
</gene>
<dbReference type="InterPro" id="IPR000253">
    <property type="entry name" value="FHA_dom"/>
</dbReference>
<keyword evidence="2" id="KW-0812">Transmembrane</keyword>
<dbReference type="InterPro" id="IPR032030">
    <property type="entry name" value="YscD_cytoplasmic_dom"/>
</dbReference>